<evidence type="ECO:0008006" key="4">
    <source>
        <dbReference type="Google" id="ProtNLM"/>
    </source>
</evidence>
<feature type="region of interest" description="Disordered" evidence="1">
    <location>
        <begin position="90"/>
        <end position="109"/>
    </location>
</feature>
<sequence>MADSGSFGADPEELKKAGVDITKLAGINERIQHDLVTTLNAYQGRALGTGGDITESLLKNYVPGAKAGVEFLGQVASLLEGHGLLTSDVGDVTGGADHDATEITRGGKH</sequence>
<dbReference type="RefSeq" id="WP_142708960.1">
    <property type="nucleotide sequence ID" value="NZ_VIRS01000037.1"/>
</dbReference>
<keyword evidence="3" id="KW-1185">Reference proteome</keyword>
<comment type="caution">
    <text evidence="2">The sequence shown here is derived from an EMBL/GenBank/DDBJ whole genome shotgun (WGS) entry which is preliminary data.</text>
</comment>
<dbReference type="EMBL" id="VIRS01000037">
    <property type="protein sequence ID" value="TQS40621.1"/>
    <property type="molecule type" value="Genomic_DNA"/>
</dbReference>
<proteinExistence type="predicted"/>
<organism evidence="2 3">
    <name type="scientific">Cryptosporangium phraense</name>
    <dbReference type="NCBI Taxonomy" id="2593070"/>
    <lineage>
        <taxon>Bacteria</taxon>
        <taxon>Bacillati</taxon>
        <taxon>Actinomycetota</taxon>
        <taxon>Actinomycetes</taxon>
        <taxon>Cryptosporangiales</taxon>
        <taxon>Cryptosporangiaceae</taxon>
        <taxon>Cryptosporangium</taxon>
    </lineage>
</organism>
<evidence type="ECO:0000313" key="3">
    <source>
        <dbReference type="Proteomes" id="UP000317982"/>
    </source>
</evidence>
<dbReference type="Proteomes" id="UP000317982">
    <property type="component" value="Unassembled WGS sequence"/>
</dbReference>
<dbReference type="AlphaFoldDB" id="A0A545AH33"/>
<name>A0A545AH33_9ACTN</name>
<gene>
    <name evidence="2" type="ORF">FL583_33800</name>
</gene>
<protein>
    <recommendedName>
        <fullName evidence="4">WXG100 family type VII secretion target</fullName>
    </recommendedName>
</protein>
<evidence type="ECO:0000313" key="2">
    <source>
        <dbReference type="EMBL" id="TQS40621.1"/>
    </source>
</evidence>
<accession>A0A545AH33</accession>
<reference evidence="2 3" key="1">
    <citation type="submission" date="2019-07" db="EMBL/GenBank/DDBJ databases">
        <title>Cryptosporangium phraense sp. nov., isolated from plant litter.</title>
        <authorList>
            <person name="Suriyachadkun C."/>
        </authorList>
    </citation>
    <scope>NUCLEOTIDE SEQUENCE [LARGE SCALE GENOMIC DNA]</scope>
    <source>
        <strain evidence="2 3">A-T 5661</strain>
    </source>
</reference>
<dbReference type="InParanoid" id="A0A545AH33"/>
<evidence type="ECO:0000256" key="1">
    <source>
        <dbReference type="SAM" id="MobiDB-lite"/>
    </source>
</evidence>